<comment type="similarity">
    <text evidence="2">Belongs to the FAD-binding oxidoreductase/transferase type 4 family.</text>
</comment>
<evidence type="ECO:0000259" key="6">
    <source>
        <dbReference type="PROSITE" id="PS51387"/>
    </source>
</evidence>
<dbReference type="InterPro" id="IPR016164">
    <property type="entry name" value="FAD-linked_Oxase-like_C"/>
</dbReference>
<keyword evidence="3" id="KW-0285">Flavoprotein</keyword>
<reference evidence="8 9" key="2">
    <citation type="submission" date="2015-12" db="EMBL/GenBank/DDBJ databases">
        <title>Draft Genome Sequence of Desulfitobacterium hafniense Strain DH, a Sulfate-reducing Bacterium Isolated from Paddy Soils.</title>
        <authorList>
            <person name="Bao P."/>
            <person name="Zhang X."/>
            <person name="Li G."/>
        </authorList>
    </citation>
    <scope>NUCLEOTIDE SEQUENCE [LARGE SCALE GENOMIC DNA]</scope>
    <source>
        <strain evidence="8 9">DH</strain>
    </source>
</reference>
<dbReference type="InterPro" id="IPR036318">
    <property type="entry name" value="FAD-bd_PCMH-like_sf"/>
</dbReference>
<evidence type="ECO:0000256" key="1">
    <source>
        <dbReference type="ARBA" id="ARBA00001974"/>
    </source>
</evidence>
<proteinExistence type="inferred from homology"/>
<dbReference type="InterPro" id="IPR016169">
    <property type="entry name" value="FAD-bd_PCMH_sub2"/>
</dbReference>
<dbReference type="GO" id="GO:0008762">
    <property type="term" value="F:UDP-N-acetylmuramate dehydrogenase activity"/>
    <property type="evidence" value="ECO:0007669"/>
    <property type="project" value="UniProtKB-EC"/>
</dbReference>
<evidence type="ECO:0000313" key="7">
    <source>
        <dbReference type="EMBL" id="CDX03502.1"/>
    </source>
</evidence>
<dbReference type="InterPro" id="IPR016171">
    <property type="entry name" value="Vanillyl_alc_oxidase_C-sub2"/>
</dbReference>
<evidence type="ECO:0000256" key="3">
    <source>
        <dbReference type="ARBA" id="ARBA00022630"/>
    </source>
</evidence>
<dbReference type="SUPFAM" id="SSF56176">
    <property type="entry name" value="FAD-binding/transporter-associated domain-like"/>
    <property type="match status" value="1"/>
</dbReference>
<dbReference type="InterPro" id="IPR051914">
    <property type="entry name" value="FAD-linked_OxidoTrans_Type4"/>
</dbReference>
<evidence type="ECO:0000256" key="4">
    <source>
        <dbReference type="ARBA" id="ARBA00022827"/>
    </source>
</evidence>
<dbReference type="FunFam" id="3.30.70.2740:FF:000001">
    <property type="entry name" value="D-lactate dehydrogenase mitochondrial"/>
    <property type="match status" value="1"/>
</dbReference>
<name>A0A098B572_DESHA</name>
<dbReference type="Pfam" id="PF02913">
    <property type="entry name" value="FAD-oxidase_C"/>
    <property type="match status" value="1"/>
</dbReference>
<evidence type="ECO:0000313" key="8">
    <source>
        <dbReference type="EMBL" id="KTE93799.1"/>
    </source>
</evidence>
<dbReference type="InterPro" id="IPR004113">
    <property type="entry name" value="FAD-bd_oxidored_4_C"/>
</dbReference>
<dbReference type="OrthoDB" id="9767256at2"/>
<dbReference type="InterPro" id="IPR016166">
    <property type="entry name" value="FAD-bd_PCMH"/>
</dbReference>
<evidence type="ECO:0000256" key="2">
    <source>
        <dbReference type="ARBA" id="ARBA00008000"/>
    </source>
</evidence>
<dbReference type="EMBL" id="LK996017">
    <property type="protein sequence ID" value="CDX03502.1"/>
    <property type="molecule type" value="Genomic_DNA"/>
</dbReference>
<dbReference type="SUPFAM" id="SSF55103">
    <property type="entry name" value="FAD-linked oxidases, C-terminal domain"/>
    <property type="match status" value="1"/>
</dbReference>
<keyword evidence="4" id="KW-0274">FAD</keyword>
<reference evidence="7" key="1">
    <citation type="submission" date="2014-07" db="EMBL/GenBank/DDBJ databases">
        <authorList>
            <person name="Hornung V.Bastian."/>
        </authorList>
    </citation>
    <scope>NUCLEOTIDE SEQUENCE</scope>
    <source>
        <strain evidence="7">PCE-S</strain>
    </source>
</reference>
<dbReference type="Gene3D" id="3.30.465.10">
    <property type="match status" value="1"/>
</dbReference>
<dbReference type="Proteomes" id="UP000054623">
    <property type="component" value="Unassembled WGS sequence"/>
</dbReference>
<dbReference type="Gene3D" id="3.30.70.2740">
    <property type="match status" value="1"/>
</dbReference>
<dbReference type="EMBL" id="LOCK01000001">
    <property type="protein sequence ID" value="KTE93799.1"/>
    <property type="molecule type" value="Genomic_DNA"/>
</dbReference>
<comment type="cofactor">
    <cofactor evidence="1">
        <name>FAD</name>
        <dbReference type="ChEBI" id="CHEBI:57692"/>
    </cofactor>
</comment>
<dbReference type="PANTHER" id="PTHR42934:SF2">
    <property type="entry name" value="GLYCOLATE OXIDASE SUBUNIT GLCD"/>
    <property type="match status" value="1"/>
</dbReference>
<dbReference type="OMA" id="TPRTCGE"/>
<dbReference type="PROSITE" id="PS51387">
    <property type="entry name" value="FAD_PCMH"/>
    <property type="match status" value="1"/>
</dbReference>
<evidence type="ECO:0000256" key="5">
    <source>
        <dbReference type="ARBA" id="ARBA00023002"/>
    </source>
</evidence>
<dbReference type="Pfam" id="PF01565">
    <property type="entry name" value="FAD_binding_4"/>
    <property type="match status" value="1"/>
</dbReference>
<dbReference type="GO" id="GO:0071949">
    <property type="term" value="F:FAD binding"/>
    <property type="evidence" value="ECO:0007669"/>
    <property type="project" value="InterPro"/>
</dbReference>
<dbReference type="AlphaFoldDB" id="A0A098B572"/>
<sequence length="462" mass="50236">MLKAEALNELIQVLGKENVVTEHEELLSYSYDATAAMPHQTPDVFVTPKTTEQVSEVMKIATKYDLPVYPRGSATNLSGGTIPIEKGIVMSMLHMNQIIEVDAENLTATVQPGVIIQDLNDAALEHGLFYPPDPGTVKTATMGGSVSESSGGLRGLKYGVTKHYVMGMKLVRANGDIIKWGGKTVKNVTGYDLTALFTGAEGTLGIITEIIVKLNPVPEARKALLGVFDDIDKAGNAIAAIIRNKVIPATLEIMDNITIRTVENFTHAGLPVDAEAILLCEVDGYKEAVEREAALVEKILKEQGAVEINVAKTDEERDKIWLARRNALPALAQRRPTTVLEDATVPRSKIPHMIKAIRQIAEKYDLLIGTFGHAGDGNLHPTILTDENNKEEMERVDKAVEEIFQVAVSLGGTLSGEHGIGMAKAKFLPLEFGEAGVKLLKDIKEACDPDYRINPGKMVRRD</sequence>
<organism evidence="7">
    <name type="scientific">Desulfitobacterium hafniense</name>
    <name type="common">Desulfitobacterium frappieri</name>
    <dbReference type="NCBI Taxonomy" id="49338"/>
    <lineage>
        <taxon>Bacteria</taxon>
        <taxon>Bacillati</taxon>
        <taxon>Bacillota</taxon>
        <taxon>Clostridia</taxon>
        <taxon>Eubacteriales</taxon>
        <taxon>Desulfitobacteriaceae</taxon>
        <taxon>Desulfitobacterium</taxon>
    </lineage>
</organism>
<feature type="domain" description="FAD-binding PCMH-type" evidence="6">
    <location>
        <begin position="37"/>
        <end position="217"/>
    </location>
</feature>
<dbReference type="PANTHER" id="PTHR42934">
    <property type="entry name" value="GLYCOLATE OXIDASE SUBUNIT GLCD"/>
    <property type="match status" value="1"/>
</dbReference>
<dbReference type="EC" id="1.3.1.98" evidence="7"/>
<gene>
    <name evidence="8" type="ORF">AT727_02265</name>
    <name evidence="7" type="ORF">DPCES_3616</name>
</gene>
<dbReference type="InterPro" id="IPR006094">
    <property type="entry name" value="Oxid_FAD_bind_N"/>
</dbReference>
<dbReference type="RefSeq" id="WP_005817128.1">
    <property type="nucleotide sequence ID" value="NZ_CABKQQ010000060.1"/>
</dbReference>
<evidence type="ECO:0000313" key="9">
    <source>
        <dbReference type="Proteomes" id="UP000054623"/>
    </source>
</evidence>
<keyword evidence="5 7" id="KW-0560">Oxidoreductase</keyword>
<accession>A0A098B572</accession>
<dbReference type="PATRIC" id="fig|49338.4.peg.3881"/>
<protein>
    <submittedName>
        <fullName evidence="7">Glycolate oxidase subunit GlcD</fullName>
        <ecNumber evidence="7">1.3.1.98</ecNumber>
    </submittedName>
</protein>
<dbReference type="Gene3D" id="1.10.45.10">
    <property type="entry name" value="Vanillyl-alcohol Oxidase, Chain A, domain 4"/>
    <property type="match status" value="1"/>
</dbReference>